<feature type="compositionally biased region" description="Polar residues" evidence="1">
    <location>
        <begin position="278"/>
        <end position="289"/>
    </location>
</feature>
<dbReference type="Proteomes" id="UP000001072">
    <property type="component" value="Unassembled WGS sequence"/>
</dbReference>
<feature type="compositionally biased region" description="Polar residues" evidence="1">
    <location>
        <begin position="530"/>
        <end position="542"/>
    </location>
</feature>
<accession>F4SDE8</accession>
<feature type="compositionally biased region" description="Low complexity" evidence="1">
    <location>
        <begin position="582"/>
        <end position="593"/>
    </location>
</feature>
<feature type="compositionally biased region" description="Low complexity" evidence="1">
    <location>
        <begin position="374"/>
        <end position="384"/>
    </location>
</feature>
<gene>
    <name evidence="2" type="ORF">MELLADRAFT_85863</name>
</gene>
<evidence type="ECO:0000313" key="2">
    <source>
        <dbReference type="EMBL" id="EGF97329.1"/>
    </source>
</evidence>
<feature type="compositionally biased region" description="Low complexity" evidence="1">
    <location>
        <begin position="466"/>
        <end position="482"/>
    </location>
</feature>
<protein>
    <submittedName>
        <fullName evidence="2">Uncharacterized protein</fullName>
    </submittedName>
</protein>
<feature type="compositionally biased region" description="Low complexity" evidence="1">
    <location>
        <begin position="557"/>
        <end position="570"/>
    </location>
</feature>
<feature type="compositionally biased region" description="Basic residues" evidence="1">
    <location>
        <begin position="237"/>
        <end position="247"/>
    </location>
</feature>
<proteinExistence type="predicted"/>
<dbReference type="InParanoid" id="F4SDE8"/>
<feature type="compositionally biased region" description="Polar residues" evidence="1">
    <location>
        <begin position="250"/>
        <end position="260"/>
    </location>
</feature>
<feature type="compositionally biased region" description="Basic and acidic residues" evidence="1">
    <location>
        <begin position="571"/>
        <end position="581"/>
    </location>
</feature>
<feature type="compositionally biased region" description="Basic residues" evidence="1">
    <location>
        <begin position="197"/>
        <end position="210"/>
    </location>
</feature>
<evidence type="ECO:0000256" key="1">
    <source>
        <dbReference type="SAM" id="MobiDB-lite"/>
    </source>
</evidence>
<name>F4SDE8_MELLP</name>
<feature type="region of interest" description="Disordered" evidence="1">
    <location>
        <begin position="324"/>
        <end position="605"/>
    </location>
</feature>
<organism evidence="3">
    <name type="scientific">Melampsora larici-populina (strain 98AG31 / pathotype 3-4-7)</name>
    <name type="common">Poplar leaf rust fungus</name>
    <dbReference type="NCBI Taxonomy" id="747676"/>
    <lineage>
        <taxon>Eukaryota</taxon>
        <taxon>Fungi</taxon>
        <taxon>Dikarya</taxon>
        <taxon>Basidiomycota</taxon>
        <taxon>Pucciniomycotina</taxon>
        <taxon>Pucciniomycetes</taxon>
        <taxon>Pucciniales</taxon>
        <taxon>Melampsoraceae</taxon>
        <taxon>Melampsora</taxon>
    </lineage>
</organism>
<feature type="compositionally biased region" description="Polar residues" evidence="1">
    <location>
        <begin position="394"/>
        <end position="418"/>
    </location>
</feature>
<dbReference type="VEuPathDB" id="FungiDB:MELLADRAFT_85863"/>
<sequence>MSKFHLPDDAFPSNSQDTAGNITSIILSLHEGPGLESLDDLYYDDDIELAANDRDEVETQLRDNGILAAGFDSTGCSHWVNQDATATVANYTADLKLWLLDGIHEHRNAVGRPTQYAYSNKDQLRPHHGVGDSGSGSETIGPGQSSHSNQASVLLNSGGFPKRLETELPLVTSIQTSSLPFPATKTPESGPPVPRGARSHPYHKGKKPRRNSLELEDVLEEGARINSIDMDIDQPHRKTNLSSRRRSQDHSSTGASSSRIATLLRVRAAERGVGSASLRPSSSSNQNKRVSVRFREQSNDLNNAVESVYRNSSLIQNARAVDFNPAESIPSPRPIPTRNTNGLTTQLDHQPSRPTIGKDYDPLQHVPMELDNQSSSSRSLSRSGLSERQHGHLNRNSLTSISTPNPPSQFQSSINRPNQGVHLPPPRTSSATSSNSARGSQAQSLSRHGRAESSPLNRAVEELSARHQSSSPRSRPSTSHPSFESHCSRGNHYAKVPRGSRLRNPRGSRLRQALQMREESAGPESDDQRPTTTPNARHGNTPSTSTKHSTTHKNRRNSTPSNSASDSGSNSDKDNAPHPDPDSSSDSSSDSDSGISEGQNQERHKGVALDKAAGVRQSAPLHTEQISIAIADYAKLLLGIARKTQGTKRSNLPHPPTADEISSWEQRKKDRRGFIERRIEKALNKYLDKTPNPKKSQLALIEAEATKLATEKLKPTPFLSQLDSFSPSSKYSTSVAASCEAALALAGFPRCTFIWTHTLKCKWNEAMYIIILQEWEKCYRRGDADDYHINVNHVTSDKMRLIFEQWYDNKRTAINSGLKKEAKALENPNAEQEELEKDLLVKQRNARRRSRRTVAAIRKEVMTTHFPQQANLILLTSQLECHSKDDLDEHGNQYRTLPSWRLDDLSTLFHTMDKFYISSQLSALSKSVAIKRLSRGPHKNIDDSQMPPVGFPRCLVSDIFWQGLLKSEKLALDLSHETYDLREIIAKFKDLQT</sequence>
<reference evidence="3" key="1">
    <citation type="journal article" date="2011" name="Proc. Natl. Acad. Sci. U.S.A.">
        <title>Obligate biotrophy features unraveled by the genomic analysis of rust fungi.</title>
        <authorList>
            <person name="Duplessis S."/>
            <person name="Cuomo C.A."/>
            <person name="Lin Y.-C."/>
            <person name="Aerts A."/>
            <person name="Tisserant E."/>
            <person name="Veneault-Fourrey C."/>
            <person name="Joly D.L."/>
            <person name="Hacquard S."/>
            <person name="Amselem J."/>
            <person name="Cantarel B.L."/>
            <person name="Chiu R."/>
            <person name="Coutinho P.M."/>
            <person name="Feau N."/>
            <person name="Field M."/>
            <person name="Frey P."/>
            <person name="Gelhaye E."/>
            <person name="Goldberg J."/>
            <person name="Grabherr M.G."/>
            <person name="Kodira C.D."/>
            <person name="Kohler A."/>
            <person name="Kuees U."/>
            <person name="Lindquist E.A."/>
            <person name="Lucas S.M."/>
            <person name="Mago R."/>
            <person name="Mauceli E."/>
            <person name="Morin E."/>
            <person name="Murat C."/>
            <person name="Pangilinan J.L."/>
            <person name="Park R."/>
            <person name="Pearson M."/>
            <person name="Quesneville H."/>
            <person name="Rouhier N."/>
            <person name="Sakthikumar S."/>
            <person name="Salamov A.A."/>
            <person name="Schmutz J."/>
            <person name="Selles B."/>
            <person name="Shapiro H."/>
            <person name="Tanguay P."/>
            <person name="Tuskan G.A."/>
            <person name="Henrissat B."/>
            <person name="Van de Peer Y."/>
            <person name="Rouze P."/>
            <person name="Ellis J.G."/>
            <person name="Dodds P.N."/>
            <person name="Schein J.E."/>
            <person name="Zhong S."/>
            <person name="Hamelin R.C."/>
            <person name="Grigoriev I.V."/>
            <person name="Szabo L.J."/>
            <person name="Martin F."/>
        </authorList>
    </citation>
    <scope>NUCLEOTIDE SEQUENCE [LARGE SCALE GENOMIC DNA]</scope>
    <source>
        <strain evidence="3">98AG31 / pathotype 3-4-7</strain>
    </source>
</reference>
<feature type="compositionally biased region" description="Basic residues" evidence="1">
    <location>
        <begin position="498"/>
        <end position="509"/>
    </location>
</feature>
<feature type="region of interest" description="Disordered" evidence="1">
    <location>
        <begin position="646"/>
        <end position="666"/>
    </location>
</feature>
<dbReference type="HOGENOM" id="CLU_301117_0_0_1"/>
<feature type="compositionally biased region" description="Polar residues" evidence="1">
    <location>
        <begin position="135"/>
        <end position="155"/>
    </location>
</feature>
<dbReference type="AlphaFoldDB" id="F4SDE8"/>
<evidence type="ECO:0000313" key="3">
    <source>
        <dbReference type="Proteomes" id="UP000001072"/>
    </source>
</evidence>
<dbReference type="RefSeq" id="XP_007419399.1">
    <property type="nucleotide sequence ID" value="XM_007419337.1"/>
</dbReference>
<dbReference type="eggNOG" id="ENOG502S3GF">
    <property type="taxonomic scope" value="Eukaryota"/>
</dbReference>
<feature type="compositionally biased region" description="Polar residues" evidence="1">
    <location>
        <begin position="337"/>
        <end position="353"/>
    </location>
</feature>
<dbReference type="OrthoDB" id="2505424at2759"/>
<dbReference type="KEGG" id="mlr:MELLADRAFT_85863"/>
<dbReference type="EMBL" id="GL883251">
    <property type="protein sequence ID" value="EGF97329.1"/>
    <property type="molecule type" value="Genomic_DNA"/>
</dbReference>
<feature type="region of interest" description="Disordered" evidence="1">
    <location>
        <begin position="122"/>
        <end position="156"/>
    </location>
</feature>
<keyword evidence="3" id="KW-1185">Reference proteome</keyword>
<feature type="region of interest" description="Disordered" evidence="1">
    <location>
        <begin position="175"/>
        <end position="295"/>
    </location>
</feature>
<feature type="compositionally biased region" description="Low complexity" evidence="1">
    <location>
        <begin position="428"/>
        <end position="440"/>
    </location>
</feature>
<dbReference type="GeneID" id="18933990"/>